<organism evidence="3 4">
    <name type="scientific">Deinococcus metallilatus</name>
    <dbReference type="NCBI Taxonomy" id="1211322"/>
    <lineage>
        <taxon>Bacteria</taxon>
        <taxon>Thermotogati</taxon>
        <taxon>Deinococcota</taxon>
        <taxon>Deinococci</taxon>
        <taxon>Deinococcales</taxon>
        <taxon>Deinococcaceae</taxon>
        <taxon>Deinococcus</taxon>
    </lineage>
</organism>
<feature type="domain" description="Amidohydrolase-related" evidence="2">
    <location>
        <begin position="41"/>
        <end position="301"/>
    </location>
</feature>
<dbReference type="PANTHER" id="PTHR43569:SF2">
    <property type="entry name" value="AMIDOHYDROLASE-RELATED DOMAIN-CONTAINING PROTEIN"/>
    <property type="match status" value="1"/>
</dbReference>
<evidence type="ECO:0000313" key="4">
    <source>
        <dbReference type="Proteomes" id="UP000308000"/>
    </source>
</evidence>
<name>A0AAJ5K6U1_9DEIO</name>
<evidence type="ECO:0000256" key="1">
    <source>
        <dbReference type="ARBA" id="ARBA00038310"/>
    </source>
</evidence>
<dbReference type="Proteomes" id="UP000308000">
    <property type="component" value="Unassembled WGS sequence"/>
</dbReference>
<dbReference type="AlphaFoldDB" id="A0AAJ5K6U1"/>
<dbReference type="Gene3D" id="3.20.20.140">
    <property type="entry name" value="Metal-dependent hydrolases"/>
    <property type="match status" value="1"/>
</dbReference>
<dbReference type="InterPro" id="IPR052350">
    <property type="entry name" value="Metallo-dep_Lactonases"/>
</dbReference>
<dbReference type="SUPFAM" id="SSF51556">
    <property type="entry name" value="Metallo-dependent hydrolases"/>
    <property type="match status" value="1"/>
</dbReference>
<accession>A0AAJ5K6U1</accession>
<evidence type="ECO:0000259" key="2">
    <source>
        <dbReference type="Pfam" id="PF04909"/>
    </source>
</evidence>
<dbReference type="InterPro" id="IPR032466">
    <property type="entry name" value="Metal_Hydrolase"/>
</dbReference>
<evidence type="ECO:0000313" key="3">
    <source>
        <dbReference type="EMBL" id="TLK32201.1"/>
    </source>
</evidence>
<sequence length="306" mass="33873">MVGTDGSLPGAPARHAGWRAVADPAAGVLHAGGRAVRGPVIDTHIHFWHPEQLHYFWLADSEPLCRPFLPEALDAERRAAGVVAGIYVQASHDPRENAWALDLARRVGWIRGVVGWLDLTAPLEKPADPLFKGVRHLTHAIPDRLWLRRADVGHALDRLAEWNLSVDLVVRAEQLPEAERAIREHPGTTFILDHLGNPPLEGDLTRWQDDLSSVAALPNVAVKLSGLLTHFTAPVDETRLAEAVRHGLNVFGPERVMYGGDWPVSTLKTPYLTTLDTLARAAGPLADARLWWENACRYYRLDREPA</sequence>
<dbReference type="InterPro" id="IPR006680">
    <property type="entry name" value="Amidohydro-rel"/>
</dbReference>
<protein>
    <submittedName>
        <fullName evidence="3">Amidohydrolase</fullName>
    </submittedName>
</protein>
<proteinExistence type="inferred from homology"/>
<gene>
    <name evidence="3" type="ORF">FCS05_01740</name>
</gene>
<dbReference type="EMBL" id="VBRC01000001">
    <property type="protein sequence ID" value="TLK32201.1"/>
    <property type="molecule type" value="Genomic_DNA"/>
</dbReference>
<dbReference type="Pfam" id="PF04909">
    <property type="entry name" value="Amidohydro_2"/>
    <property type="match status" value="1"/>
</dbReference>
<comment type="similarity">
    <text evidence="1">Belongs to the metallo-dependent hydrolases superfamily.</text>
</comment>
<comment type="caution">
    <text evidence="3">The sequence shown here is derived from an EMBL/GenBank/DDBJ whole genome shotgun (WGS) entry which is preliminary data.</text>
</comment>
<dbReference type="PANTHER" id="PTHR43569">
    <property type="entry name" value="AMIDOHYDROLASE"/>
    <property type="match status" value="1"/>
</dbReference>
<dbReference type="GO" id="GO:0016787">
    <property type="term" value="F:hydrolase activity"/>
    <property type="evidence" value="ECO:0007669"/>
    <property type="project" value="InterPro"/>
</dbReference>
<reference evidence="3 4" key="1">
    <citation type="submission" date="2019-04" db="EMBL/GenBank/DDBJ databases">
        <title>Deinococcus metalilatus MA1002 mutant No.5.</title>
        <authorList>
            <person name="Park W."/>
            <person name="Park C."/>
        </authorList>
    </citation>
    <scope>NUCLEOTIDE SEQUENCE [LARGE SCALE GENOMIC DNA]</scope>
    <source>
        <strain evidence="3 4">MA1002-m5</strain>
    </source>
</reference>